<proteinExistence type="inferred from homology"/>
<dbReference type="Pfam" id="PF00535">
    <property type="entry name" value="Glycos_transf_2"/>
    <property type="match status" value="1"/>
</dbReference>
<organism evidence="7 8">
    <name type="scientific">Deinococcus roseus</name>
    <dbReference type="NCBI Taxonomy" id="392414"/>
    <lineage>
        <taxon>Bacteria</taxon>
        <taxon>Thermotogati</taxon>
        <taxon>Deinococcota</taxon>
        <taxon>Deinococci</taxon>
        <taxon>Deinococcales</taxon>
        <taxon>Deinococcaceae</taxon>
        <taxon>Deinococcus</taxon>
    </lineage>
</organism>
<evidence type="ECO:0000256" key="2">
    <source>
        <dbReference type="ARBA" id="ARBA00006739"/>
    </source>
</evidence>
<evidence type="ECO:0000256" key="5">
    <source>
        <dbReference type="ARBA" id="ARBA00022842"/>
    </source>
</evidence>
<keyword evidence="4" id="KW-0808">Transferase</keyword>
<comment type="similarity">
    <text evidence="2">Belongs to the glycosyltransferase 2 family.</text>
</comment>
<comment type="caution">
    <text evidence="7">The sequence shown here is derived from an EMBL/GenBank/DDBJ whole genome shotgun (WGS) entry which is preliminary data.</text>
</comment>
<evidence type="ECO:0000256" key="3">
    <source>
        <dbReference type="ARBA" id="ARBA00022676"/>
    </source>
</evidence>
<dbReference type="Proteomes" id="UP000632222">
    <property type="component" value="Unassembled WGS sequence"/>
</dbReference>
<gene>
    <name evidence="7" type="ORF">GCM10008938_02510</name>
</gene>
<dbReference type="InterPro" id="IPR029044">
    <property type="entry name" value="Nucleotide-diphossugar_trans"/>
</dbReference>
<keyword evidence="3" id="KW-0328">Glycosyltransferase</keyword>
<feature type="domain" description="Glycosyltransferase 2-like" evidence="6">
    <location>
        <begin position="18"/>
        <end position="143"/>
    </location>
</feature>
<protein>
    <recommendedName>
        <fullName evidence="6">Glycosyltransferase 2-like domain-containing protein</fullName>
    </recommendedName>
</protein>
<reference evidence="8" key="1">
    <citation type="journal article" date="2019" name="Int. J. Syst. Evol. Microbiol.">
        <title>The Global Catalogue of Microorganisms (GCM) 10K type strain sequencing project: providing services to taxonomists for standard genome sequencing and annotation.</title>
        <authorList>
            <consortium name="The Broad Institute Genomics Platform"/>
            <consortium name="The Broad Institute Genome Sequencing Center for Infectious Disease"/>
            <person name="Wu L."/>
            <person name="Ma J."/>
        </authorList>
    </citation>
    <scope>NUCLEOTIDE SEQUENCE [LARGE SCALE GENOMIC DNA]</scope>
    <source>
        <strain evidence="8">JCM 14370</strain>
    </source>
</reference>
<dbReference type="EMBL" id="BMOD01000001">
    <property type="protein sequence ID" value="GGJ19842.1"/>
    <property type="molecule type" value="Genomic_DNA"/>
</dbReference>
<dbReference type="InterPro" id="IPR001173">
    <property type="entry name" value="Glyco_trans_2-like"/>
</dbReference>
<dbReference type="CDD" id="cd04179">
    <property type="entry name" value="DPM_DPG-synthase_like"/>
    <property type="match status" value="1"/>
</dbReference>
<name>A0ABQ2CUY2_9DEIO</name>
<evidence type="ECO:0000313" key="8">
    <source>
        <dbReference type="Proteomes" id="UP000632222"/>
    </source>
</evidence>
<dbReference type="Gene3D" id="3.90.550.10">
    <property type="entry name" value="Spore Coat Polysaccharide Biosynthesis Protein SpsA, Chain A"/>
    <property type="match status" value="1"/>
</dbReference>
<evidence type="ECO:0000256" key="4">
    <source>
        <dbReference type="ARBA" id="ARBA00022679"/>
    </source>
</evidence>
<evidence type="ECO:0000259" key="6">
    <source>
        <dbReference type="Pfam" id="PF00535"/>
    </source>
</evidence>
<dbReference type="SUPFAM" id="SSF53448">
    <property type="entry name" value="Nucleotide-diphospho-sugar transferases"/>
    <property type="match status" value="1"/>
</dbReference>
<keyword evidence="5" id="KW-0460">Magnesium</keyword>
<evidence type="ECO:0000256" key="1">
    <source>
        <dbReference type="ARBA" id="ARBA00001946"/>
    </source>
</evidence>
<dbReference type="PANTHER" id="PTHR48090:SF10">
    <property type="entry name" value="GLUCOSYL-3-PHOSPHOGLYCERATE SYNTHASE"/>
    <property type="match status" value="1"/>
</dbReference>
<keyword evidence="8" id="KW-1185">Reference proteome</keyword>
<dbReference type="PANTHER" id="PTHR48090">
    <property type="entry name" value="UNDECAPRENYL-PHOSPHATE 4-DEOXY-4-FORMAMIDO-L-ARABINOSE TRANSFERASE-RELATED"/>
    <property type="match status" value="1"/>
</dbReference>
<accession>A0ABQ2CUY2</accession>
<sequence length="225" mass="24532">MRKRHNETMTGNPAVLTLIIPAYNEEKHIARVVEAALASRLGRVLVVSDASSDQTADLARKAGAEVIELPQNLGKAGAMLTGARAATTEHLMFLDADLQGLTAEHLQRLAAPVLTGKAQATVGLFSGGRASTTLASWMTRHWSGQRVLPRDILLNLPHAEHLRYAIEVALTDALKEARMGITYVTLHGVSQVTKEEKQGLLSGAKARLRMFRQIFNYHLQKAKQG</sequence>
<evidence type="ECO:0000313" key="7">
    <source>
        <dbReference type="EMBL" id="GGJ19842.1"/>
    </source>
</evidence>
<comment type="cofactor">
    <cofactor evidence="1">
        <name>Mg(2+)</name>
        <dbReference type="ChEBI" id="CHEBI:18420"/>
    </cofactor>
</comment>
<dbReference type="InterPro" id="IPR050256">
    <property type="entry name" value="Glycosyltransferase_2"/>
</dbReference>